<comment type="caution">
    <text evidence="3">The sequence shown here is derived from an EMBL/GenBank/DDBJ whole genome shotgun (WGS) entry which is preliminary data.</text>
</comment>
<reference evidence="3 4" key="1">
    <citation type="submission" date="2019-06" db="EMBL/GenBank/DDBJ databases">
        <title>Whole genome sequence for Rhodospirillaceae sp. R148.</title>
        <authorList>
            <person name="Wang G."/>
        </authorList>
    </citation>
    <scope>NUCLEOTIDE SEQUENCE [LARGE SCALE GENOMIC DNA]</scope>
    <source>
        <strain evidence="3 4">R148</strain>
    </source>
</reference>
<dbReference type="Proteomes" id="UP000315252">
    <property type="component" value="Unassembled WGS sequence"/>
</dbReference>
<keyword evidence="4" id="KW-1185">Reference proteome</keyword>
<dbReference type="EMBL" id="VHSH01000011">
    <property type="protein sequence ID" value="TQV73282.1"/>
    <property type="molecule type" value="Genomic_DNA"/>
</dbReference>
<dbReference type="AlphaFoldDB" id="A0A545T7V3"/>
<evidence type="ECO:0000313" key="3">
    <source>
        <dbReference type="EMBL" id="TQV73282.1"/>
    </source>
</evidence>
<proteinExistence type="predicted"/>
<keyword evidence="1" id="KW-0732">Signal</keyword>
<sequence>MQKFLSAFVLAVALLSGASFAQAGVITNASGHATGITGLKISGGFYNVSFKIGSFDDVFGSDPAPALTPTFAGDNMTPFTAIEAIVAELNGAAAPLVADETGATGNVVFVPYFFDTNMLAAITQLSEPLPWVRGGTLTGGRDNPGFGRLSFAFAVFTPAIPEPGTLALFGLGLAAFGFARRKQLA</sequence>
<feature type="chain" id="PRO_5022158076" evidence="1">
    <location>
        <begin position="22"/>
        <end position="185"/>
    </location>
</feature>
<dbReference type="NCBIfam" id="TIGR02595">
    <property type="entry name" value="PEP_CTERM"/>
    <property type="match status" value="1"/>
</dbReference>
<feature type="domain" description="Ice-binding protein C-terminal" evidence="2">
    <location>
        <begin position="159"/>
        <end position="181"/>
    </location>
</feature>
<dbReference type="InterPro" id="IPR013424">
    <property type="entry name" value="Ice-binding_C"/>
</dbReference>
<protein>
    <submittedName>
        <fullName evidence="3">PEP-CTERM sorting domain-containing protein</fullName>
    </submittedName>
</protein>
<name>A0A545T7V3_9PROT</name>
<dbReference type="RefSeq" id="WP_142899182.1">
    <property type="nucleotide sequence ID" value="NZ_ML660062.1"/>
</dbReference>
<evidence type="ECO:0000313" key="4">
    <source>
        <dbReference type="Proteomes" id="UP000315252"/>
    </source>
</evidence>
<dbReference type="Pfam" id="PF07589">
    <property type="entry name" value="PEP-CTERM"/>
    <property type="match status" value="1"/>
</dbReference>
<feature type="signal peptide" evidence="1">
    <location>
        <begin position="1"/>
        <end position="21"/>
    </location>
</feature>
<gene>
    <name evidence="3" type="ORF">FKG95_25005</name>
</gene>
<organism evidence="3 4">
    <name type="scientific">Denitrobaculum tricleocarpae</name>
    <dbReference type="NCBI Taxonomy" id="2591009"/>
    <lineage>
        <taxon>Bacteria</taxon>
        <taxon>Pseudomonadati</taxon>
        <taxon>Pseudomonadota</taxon>
        <taxon>Alphaproteobacteria</taxon>
        <taxon>Rhodospirillales</taxon>
        <taxon>Rhodospirillaceae</taxon>
        <taxon>Denitrobaculum</taxon>
    </lineage>
</organism>
<accession>A0A545T7V3</accession>
<evidence type="ECO:0000256" key="1">
    <source>
        <dbReference type="SAM" id="SignalP"/>
    </source>
</evidence>
<evidence type="ECO:0000259" key="2">
    <source>
        <dbReference type="Pfam" id="PF07589"/>
    </source>
</evidence>